<feature type="domain" description="Nitroreductase" evidence="6">
    <location>
        <begin position="18"/>
        <end position="174"/>
    </location>
</feature>
<dbReference type="InterPro" id="IPR050461">
    <property type="entry name" value="Nitroreductase_HadB/RutE"/>
</dbReference>
<dbReference type="PANTHER" id="PTHR43543">
    <property type="entry name" value="MALONIC SEMIALDEHYDE REDUCTASE RUTE-RELATED"/>
    <property type="match status" value="1"/>
</dbReference>
<reference evidence="7 8" key="1">
    <citation type="submission" date="2019-03" db="EMBL/GenBank/DDBJ databases">
        <title>Roseomonas sp. a novel Roseomonas species isolated from Sea whip Gorgonian.</title>
        <authorList>
            <person name="Li F."/>
            <person name="Pan X."/>
            <person name="Huang S."/>
            <person name="Li Z."/>
            <person name="Meng B."/>
        </authorList>
    </citation>
    <scope>NUCLEOTIDE SEQUENCE [LARGE SCALE GENOMIC DNA]</scope>
    <source>
        <strain evidence="7 8">M0104</strain>
    </source>
</reference>
<protein>
    <recommendedName>
        <fullName evidence="5">Putative NADH dehydrogenase/NAD(P)H nitroreductase E0493_06210</fullName>
        <ecNumber evidence="5">1.-.-.-</ecNumber>
    </recommendedName>
</protein>
<dbReference type="NCBIfam" id="NF003768">
    <property type="entry name" value="PRK05365.1"/>
    <property type="match status" value="1"/>
</dbReference>
<dbReference type="SUPFAM" id="SSF55469">
    <property type="entry name" value="FMN-dependent nitroreductase-like"/>
    <property type="match status" value="1"/>
</dbReference>
<dbReference type="InterPro" id="IPR023936">
    <property type="entry name" value="RutE-like"/>
</dbReference>
<evidence type="ECO:0000259" key="6">
    <source>
        <dbReference type="Pfam" id="PF00881"/>
    </source>
</evidence>
<dbReference type="AlphaFoldDB" id="A0A845BA22"/>
<keyword evidence="1 5" id="KW-0285">Flavoprotein</keyword>
<dbReference type="RefSeq" id="WP_160936070.1">
    <property type="nucleotide sequence ID" value="NZ_SNVJ01000004.1"/>
</dbReference>
<evidence type="ECO:0000256" key="3">
    <source>
        <dbReference type="ARBA" id="ARBA00022857"/>
    </source>
</evidence>
<dbReference type="EC" id="1.-.-.-" evidence="5"/>
<proteinExistence type="inferred from homology"/>
<dbReference type="Gene3D" id="3.40.109.10">
    <property type="entry name" value="NADH Oxidase"/>
    <property type="match status" value="1"/>
</dbReference>
<dbReference type="GO" id="GO:0016491">
    <property type="term" value="F:oxidoreductase activity"/>
    <property type="evidence" value="ECO:0007669"/>
    <property type="project" value="UniProtKB-UniRule"/>
</dbReference>
<dbReference type="PANTHER" id="PTHR43543:SF1">
    <property type="entry name" value="MALONIC SEMIALDEHYDE REDUCTASE RUTE-RELATED"/>
    <property type="match status" value="1"/>
</dbReference>
<gene>
    <name evidence="7" type="ORF">E0493_06210</name>
</gene>
<name>A0A845BA22_9PROT</name>
<comment type="similarity">
    <text evidence="5">Belongs to the nitroreductase family. HadB/RutE subfamily.</text>
</comment>
<comment type="cofactor">
    <cofactor evidence="5">
        <name>FMN</name>
        <dbReference type="ChEBI" id="CHEBI:58210"/>
    </cofactor>
</comment>
<dbReference type="Pfam" id="PF00881">
    <property type="entry name" value="Nitroreductase"/>
    <property type="match status" value="1"/>
</dbReference>
<dbReference type="InterPro" id="IPR029479">
    <property type="entry name" value="Nitroreductase"/>
</dbReference>
<keyword evidence="5" id="KW-0520">NAD</keyword>
<evidence type="ECO:0000256" key="4">
    <source>
        <dbReference type="ARBA" id="ARBA00023002"/>
    </source>
</evidence>
<comment type="caution">
    <text evidence="7">The sequence shown here is derived from an EMBL/GenBank/DDBJ whole genome shotgun (WGS) entry which is preliminary data.</text>
</comment>
<dbReference type="OrthoDB" id="9784375at2"/>
<evidence type="ECO:0000313" key="8">
    <source>
        <dbReference type="Proteomes" id="UP000460715"/>
    </source>
</evidence>
<evidence type="ECO:0000256" key="5">
    <source>
        <dbReference type="HAMAP-Rule" id="MF_01204"/>
    </source>
</evidence>
<evidence type="ECO:0000256" key="1">
    <source>
        <dbReference type="ARBA" id="ARBA00022630"/>
    </source>
</evidence>
<dbReference type="Proteomes" id="UP000460715">
    <property type="component" value="Unassembled WGS sequence"/>
</dbReference>
<evidence type="ECO:0000313" key="7">
    <source>
        <dbReference type="EMBL" id="MXP62944.1"/>
    </source>
</evidence>
<keyword evidence="2 5" id="KW-0288">FMN</keyword>
<accession>A0A845BA22</accession>
<evidence type="ECO:0000256" key="2">
    <source>
        <dbReference type="ARBA" id="ARBA00022643"/>
    </source>
</evidence>
<sequence>MAETLDGAALDQLFRTARTHNKWQDRPVSEETLREFYDLVKMGPTSANCEPARFVFIRSEEGKEKLRPALSSGNLEKTMSAPVVVIVAWEVRFYDKLPVLFPHADARSWFTSSPAFAEATAFRNSSLQAGYLILAARALGLDTGPMSGFDTAKVDAAFFPDGGCKTNMLVNLGYGEPSGLFGRLPRLGFDEAVQFA</sequence>
<dbReference type="CDD" id="cd02148">
    <property type="entry name" value="RutE-like"/>
    <property type="match status" value="1"/>
</dbReference>
<dbReference type="HAMAP" id="MF_01204">
    <property type="entry name" value="Oxidoreductase_RutE_HadB"/>
    <property type="match status" value="1"/>
</dbReference>
<keyword evidence="3 5" id="KW-0521">NADP</keyword>
<dbReference type="EMBL" id="SNVJ01000004">
    <property type="protein sequence ID" value="MXP62944.1"/>
    <property type="molecule type" value="Genomic_DNA"/>
</dbReference>
<organism evidence="7 8">
    <name type="scientific">Teichococcus coralli</name>
    <dbReference type="NCBI Taxonomy" id="2545983"/>
    <lineage>
        <taxon>Bacteria</taxon>
        <taxon>Pseudomonadati</taxon>
        <taxon>Pseudomonadota</taxon>
        <taxon>Alphaproteobacteria</taxon>
        <taxon>Acetobacterales</taxon>
        <taxon>Roseomonadaceae</taxon>
        <taxon>Roseomonas</taxon>
    </lineage>
</organism>
<keyword evidence="4 5" id="KW-0560">Oxidoreductase</keyword>
<keyword evidence="8" id="KW-1185">Reference proteome</keyword>
<dbReference type="InterPro" id="IPR000415">
    <property type="entry name" value="Nitroreductase-like"/>
</dbReference>